<protein>
    <recommendedName>
        <fullName evidence="1">Phage tail assembly chaperone-like domain-containing protein</fullName>
    </recommendedName>
</protein>
<evidence type="ECO:0000259" key="1">
    <source>
        <dbReference type="Pfam" id="PF16778"/>
    </source>
</evidence>
<feature type="domain" description="Phage tail assembly chaperone-like" evidence="1">
    <location>
        <begin position="1"/>
        <end position="65"/>
    </location>
</feature>
<accession>A0A1W0CCP9</accession>
<comment type="caution">
    <text evidence="2">The sequence shown here is derived from an EMBL/GenBank/DDBJ whole genome shotgun (WGS) entry which is preliminary data.</text>
</comment>
<dbReference type="Pfam" id="PF16778">
    <property type="entry name" value="Phage_tail_APC"/>
    <property type="match status" value="1"/>
</dbReference>
<dbReference type="Proteomes" id="UP000192721">
    <property type="component" value="Unassembled WGS sequence"/>
</dbReference>
<reference evidence="2 3" key="1">
    <citation type="submission" date="2017-02" db="EMBL/GenBank/DDBJ databases">
        <title>Chromobacterium haemolyticum H5244.</title>
        <authorList>
            <person name="Gulvik C.A."/>
        </authorList>
    </citation>
    <scope>NUCLEOTIDE SEQUENCE [LARGE SCALE GENOMIC DNA]</scope>
    <source>
        <strain evidence="2 3">H5244</strain>
    </source>
</reference>
<name>A0A1W0CCP9_9NEIS</name>
<gene>
    <name evidence="2" type="ORF">B0T45_21670</name>
</gene>
<dbReference type="AlphaFoldDB" id="A0A1W0CCP9"/>
<dbReference type="InterPro" id="IPR031893">
    <property type="entry name" value="Phage_tail_APC"/>
</dbReference>
<proteinExistence type="predicted"/>
<dbReference type="EMBL" id="MUKV01000046">
    <property type="protein sequence ID" value="OQS32488.1"/>
    <property type="molecule type" value="Genomic_DNA"/>
</dbReference>
<sequence length="66" mass="8078">MRAQRDERLRVTEWFVQRHRDEVEMSLPTTMNSDQFKQLQMYRQALRDVPEQKEFPTQIEWPAAPT</sequence>
<organism evidence="2 3">
    <name type="scientific">Chromobacterium haemolyticum</name>
    <dbReference type="NCBI Taxonomy" id="394935"/>
    <lineage>
        <taxon>Bacteria</taxon>
        <taxon>Pseudomonadati</taxon>
        <taxon>Pseudomonadota</taxon>
        <taxon>Betaproteobacteria</taxon>
        <taxon>Neisseriales</taxon>
        <taxon>Chromobacteriaceae</taxon>
        <taxon>Chromobacterium</taxon>
    </lineage>
</organism>
<evidence type="ECO:0000313" key="3">
    <source>
        <dbReference type="Proteomes" id="UP000192721"/>
    </source>
</evidence>
<evidence type="ECO:0000313" key="2">
    <source>
        <dbReference type="EMBL" id="OQS32488.1"/>
    </source>
</evidence>